<dbReference type="Proteomes" id="UP000006898">
    <property type="component" value="Chromosome"/>
</dbReference>
<dbReference type="HOGENOM" id="CLU_3416681_0_0_0"/>
<accession>D5MG69</accession>
<protein>
    <submittedName>
        <fullName evidence="1">Uncharacterized protein</fullName>
    </submittedName>
</protein>
<dbReference type="AlphaFoldDB" id="D5MG69"/>
<reference evidence="1 2" key="1">
    <citation type="journal article" date="2010" name="Nature">
        <title>Nitrite-driven anaerobic methane oxidation by oxygenic bacteria.</title>
        <authorList>
            <person name="Ettwig K.F."/>
            <person name="Butler M.K."/>
            <person name="Le Paslier D."/>
            <person name="Pelletier E."/>
            <person name="Mangenot S."/>
            <person name="Kuypers M.M.M."/>
            <person name="Schreiber F."/>
            <person name="Dutilh B.E."/>
            <person name="Zedelius J."/>
            <person name="de Beer D."/>
            <person name="Gloerich J."/>
            <person name="Wessels H.J.C.T."/>
            <person name="van Allen T."/>
            <person name="Luesken F."/>
            <person name="Wu M."/>
            <person name="van de Pas-Schoonen K.T."/>
            <person name="Op den Camp H.J.M."/>
            <person name="Janssen-Megens E.M."/>
            <person name="Francoijs K-J."/>
            <person name="Stunnenberg H."/>
            <person name="Weissenbach J."/>
            <person name="Jetten M.S.M."/>
            <person name="Strous M."/>
        </authorList>
    </citation>
    <scope>NUCLEOTIDE SEQUENCE [LARGE SCALE GENOMIC DNA]</scope>
</reference>
<evidence type="ECO:0000313" key="2">
    <source>
        <dbReference type="Proteomes" id="UP000006898"/>
    </source>
</evidence>
<name>D5MG69_METO1</name>
<organism evidence="1 2">
    <name type="scientific">Methylomirabilis oxygeniifera</name>
    <dbReference type="NCBI Taxonomy" id="671143"/>
    <lineage>
        <taxon>Bacteria</taxon>
        <taxon>Candidatus Methylomirabilota</taxon>
        <taxon>Candidatus Methylomirabilia</taxon>
        <taxon>Candidatus Methylomirabilales</taxon>
        <taxon>Candidatus Methylomirabilaceae</taxon>
        <taxon>Candidatus Methylomirabilis</taxon>
    </lineage>
</organism>
<dbReference type="EMBL" id="FP565575">
    <property type="protein sequence ID" value="CBE68750.1"/>
    <property type="molecule type" value="Genomic_DNA"/>
</dbReference>
<proteinExistence type="predicted"/>
<evidence type="ECO:0000313" key="1">
    <source>
        <dbReference type="EMBL" id="CBE68750.1"/>
    </source>
</evidence>
<gene>
    <name evidence="1" type="ORF">DAMO_1692</name>
</gene>
<sequence length="26" mass="2888">MIEAFSQLFDMLTANGTCKKALDALR</sequence>
<dbReference type="KEGG" id="mox:DAMO_1692"/>